<evidence type="ECO:0000313" key="5">
    <source>
        <dbReference type="WBParaSite" id="SBAD_0001032301-mRNA-1"/>
    </source>
</evidence>
<dbReference type="Proteomes" id="UP000270296">
    <property type="component" value="Unassembled WGS sequence"/>
</dbReference>
<accession>A0A183J273</accession>
<proteinExistence type="predicted"/>
<feature type="domain" description="GLTSCR protein conserved" evidence="2">
    <location>
        <begin position="387"/>
        <end position="486"/>
    </location>
</feature>
<organism evidence="5">
    <name type="scientific">Soboliphyme baturini</name>
    <dbReference type="NCBI Taxonomy" id="241478"/>
    <lineage>
        <taxon>Eukaryota</taxon>
        <taxon>Metazoa</taxon>
        <taxon>Ecdysozoa</taxon>
        <taxon>Nematoda</taxon>
        <taxon>Enoplea</taxon>
        <taxon>Dorylaimia</taxon>
        <taxon>Dioctophymatida</taxon>
        <taxon>Dioctophymatoidea</taxon>
        <taxon>Soboliphymatidae</taxon>
        <taxon>Soboliphyme</taxon>
    </lineage>
</organism>
<reference evidence="3 4" key="2">
    <citation type="submission" date="2018-11" db="EMBL/GenBank/DDBJ databases">
        <authorList>
            <consortium name="Pathogen Informatics"/>
        </authorList>
    </citation>
    <scope>NUCLEOTIDE SEQUENCE [LARGE SCALE GENOMIC DNA]</scope>
</reference>
<evidence type="ECO:0000259" key="2">
    <source>
        <dbReference type="Pfam" id="PF15249"/>
    </source>
</evidence>
<feature type="region of interest" description="Disordered" evidence="1">
    <location>
        <begin position="94"/>
        <end position="114"/>
    </location>
</feature>
<dbReference type="EMBL" id="UZAM01013423">
    <property type="protein sequence ID" value="VDP27747.1"/>
    <property type="molecule type" value="Genomic_DNA"/>
</dbReference>
<evidence type="ECO:0000313" key="4">
    <source>
        <dbReference type="Proteomes" id="UP000270296"/>
    </source>
</evidence>
<name>A0A183J273_9BILA</name>
<keyword evidence="4" id="KW-1185">Reference proteome</keyword>
<gene>
    <name evidence="3" type="ORF">SBAD_LOCUS9971</name>
</gene>
<protein>
    <submittedName>
        <fullName evidence="5">GLTSCR1 domain-containing protein</fullName>
    </submittedName>
</protein>
<feature type="compositionally biased region" description="Basic residues" evidence="1">
    <location>
        <begin position="95"/>
        <end position="105"/>
    </location>
</feature>
<dbReference type="InterPro" id="IPR015671">
    <property type="entry name" value="GSCR1_dom"/>
</dbReference>
<evidence type="ECO:0000256" key="1">
    <source>
        <dbReference type="SAM" id="MobiDB-lite"/>
    </source>
</evidence>
<dbReference type="OrthoDB" id="2556847at2759"/>
<sequence length="753" mass="82422">MSQLMPTIQIINGQPVLQAKVQHVVTSNGPMTVAVLPADIGNFLRPFLQQQHPQLQFPSLQSSSPAVNPFLINMPNHVLSMDKEQMMAAATVATNHKKATKRQRSKRPEQLTADCSDPSELKIKAFPRIQPKLIEPLRGQFLCSVESPSFIVSSLAAAQMSPPPAAPASQKQITIRLNDEEQRSVESLSEQIARLSALPSLSSGQEELLRVLEQKRRSLLEQAALKQMKVNAVNAALAQQKQQQVQAQAQAAFVRSQGFNGATIASNNNFVPSVPLPLLSGSSIPQQQLVHINGTPFLLVQQPKTTNTTLLGGEICEAKVARHIPASSRTSSKGGHQPSKRLSKTRSRIEVPNNSASQRCAGSADLATRLMATLHLTNIRRQLVNEQTAVVHPNCKTPFADLNDAVTRLLPYHIYSDPDYSADLLQHVDTLFQKKAADLIDGQKILYRRLQSILLKRAAVEVPNEEQALIDQLLSSNEAELLNAEKELLSSNPDDFYRMCEKWKNDLECKRARHSPSSPLGVIHTPNNPCCCSPTPTVSQDGERMSSPMVVESIVSCVRSPRTVSERDPLETIHGEVSTVVVTYETSSHSRSHLGQTMAPVSAAGGVKASDNNLTLPDLTLSPSADVSAVSTEEKVSKEANVCVGVGKNLKLVLKLNNRRQYTVQSKATKCDDESIHKECDDVPMEKDPASPRVPPLRLRLTSLTNNDLDSCESVFDSSSGSDPECSSLSTDHWRIQELELAEAGLCDRRSDE</sequence>
<reference evidence="5" key="1">
    <citation type="submission" date="2016-06" db="UniProtKB">
        <authorList>
            <consortium name="WormBaseParasite"/>
        </authorList>
    </citation>
    <scope>IDENTIFICATION</scope>
</reference>
<dbReference type="WBParaSite" id="SBAD_0001032301-mRNA-1">
    <property type="protein sequence ID" value="SBAD_0001032301-mRNA-1"/>
    <property type="gene ID" value="SBAD_0001032301"/>
</dbReference>
<feature type="region of interest" description="Disordered" evidence="1">
    <location>
        <begin position="324"/>
        <end position="355"/>
    </location>
</feature>
<evidence type="ECO:0000313" key="3">
    <source>
        <dbReference type="EMBL" id="VDP27747.1"/>
    </source>
</evidence>
<dbReference type="Pfam" id="PF15249">
    <property type="entry name" value="GLTSCR1"/>
    <property type="match status" value="1"/>
</dbReference>
<dbReference type="AlphaFoldDB" id="A0A183J273"/>